<evidence type="ECO:0000313" key="3">
    <source>
        <dbReference type="EMBL" id="KAF9696646.1"/>
    </source>
</evidence>
<keyword evidence="4" id="KW-1185">Reference proteome</keyword>
<protein>
    <recommendedName>
        <fullName evidence="5">Transmembrane protein</fullName>
    </recommendedName>
</protein>
<dbReference type="Proteomes" id="UP000651452">
    <property type="component" value="Unassembled WGS sequence"/>
</dbReference>
<feature type="region of interest" description="Disordered" evidence="1">
    <location>
        <begin position="273"/>
        <end position="299"/>
    </location>
</feature>
<proteinExistence type="predicted"/>
<feature type="region of interest" description="Disordered" evidence="1">
    <location>
        <begin position="113"/>
        <end position="154"/>
    </location>
</feature>
<dbReference type="EMBL" id="RZGK01000009">
    <property type="protein sequence ID" value="KAF9696646.1"/>
    <property type="molecule type" value="Genomic_DNA"/>
</dbReference>
<feature type="transmembrane region" description="Helical" evidence="2">
    <location>
        <begin position="79"/>
        <end position="103"/>
    </location>
</feature>
<keyword evidence="2" id="KW-0812">Transmembrane</keyword>
<reference evidence="3" key="1">
    <citation type="submission" date="2018-12" db="EMBL/GenBank/DDBJ databases">
        <authorList>
            <person name="Syme R.A."/>
            <person name="Farfan-Caceres L."/>
            <person name="Lichtenzveig J."/>
        </authorList>
    </citation>
    <scope>NUCLEOTIDE SEQUENCE</scope>
    <source>
        <strain evidence="3">Al4</strain>
    </source>
</reference>
<evidence type="ECO:0008006" key="5">
    <source>
        <dbReference type="Google" id="ProtNLM"/>
    </source>
</evidence>
<evidence type="ECO:0000313" key="4">
    <source>
        <dbReference type="Proteomes" id="UP000651452"/>
    </source>
</evidence>
<gene>
    <name evidence="3" type="ORF">EKO04_005355</name>
</gene>
<reference evidence="3" key="2">
    <citation type="submission" date="2020-09" db="EMBL/GenBank/DDBJ databases">
        <title>Reference genome assembly for Australian Ascochyta lentis isolate Al4.</title>
        <authorList>
            <person name="Lee R.C."/>
            <person name="Farfan-Caceres L.M."/>
            <person name="Debler J.W."/>
            <person name="Williams A.H."/>
            <person name="Henares B.M."/>
        </authorList>
    </citation>
    <scope>NUCLEOTIDE SEQUENCE</scope>
    <source>
        <strain evidence="3">Al4</strain>
    </source>
</reference>
<feature type="compositionally biased region" description="Polar residues" evidence="1">
    <location>
        <begin position="608"/>
        <end position="620"/>
    </location>
</feature>
<organism evidence="3 4">
    <name type="scientific">Ascochyta lentis</name>
    <dbReference type="NCBI Taxonomy" id="205686"/>
    <lineage>
        <taxon>Eukaryota</taxon>
        <taxon>Fungi</taxon>
        <taxon>Dikarya</taxon>
        <taxon>Ascomycota</taxon>
        <taxon>Pezizomycotina</taxon>
        <taxon>Dothideomycetes</taxon>
        <taxon>Pleosporomycetidae</taxon>
        <taxon>Pleosporales</taxon>
        <taxon>Pleosporineae</taxon>
        <taxon>Didymellaceae</taxon>
        <taxon>Ascochyta</taxon>
    </lineage>
</organism>
<sequence>MATAAPLSLLLSLVAFVFRCFMLLCMSPLIGSGPLQAVIKKAFHFFTGSSIEDEVLFEYDDENHIDRSSPDDWEAYRCLGFLVIVFLSAAACQAIFITFTGWLQEQPHSVTQPLPGTTCAHGPHPNGDARHDRSPSTNGSCSSPPPIQIQAEPQVSSSFPVKPFPYKNFDPFYSRGRPLREPGSICPIPITDTRTFLEKDTEREGGNEYVDLYGSFRWQRVPHIEAEDTDVPDTAAADALQLITLPEGDASLADLPAVAVPKSPELPQGLLAIAPGPPKSAENNKKRRASFSYDDGPVEKAPRTVQGTSLFATLGSGASPTLLIAAPEPARSTEASDLPHGPFVYDCRPVEPAPTVAQSTSPFASIGLEILRDAPTAPVSSFERVLEETLRSLDSESEALSEALDCFRKAILAWDSDTYQTPASDIAEWLEMAEEKLTMFTPLNASTQEVHQWVWIQTLGSFYSELQPYGYLFEEHGDDALTSLVSSIYYFVRSLGLQVQAPNFTRPGTPPAVSQQQPTASTGTVEDRQAATSAVSSPPTQTRTLPVVSQPQPSAFGSAIGNLQASTPVATRPMDFEFDVSTLNFEITKEDNEDLPDGGCIETFSKWKSTKTAQSGSQPRANFRGDLGGSDDCRAQRAIKPLSNREASYKSSNS</sequence>
<name>A0A8H7J3U9_9PLEO</name>
<keyword evidence="2" id="KW-1133">Transmembrane helix</keyword>
<keyword evidence="2" id="KW-0472">Membrane</keyword>
<feature type="compositionally biased region" description="Polar residues" evidence="1">
    <location>
        <begin position="512"/>
        <end position="553"/>
    </location>
</feature>
<accession>A0A8H7J3U9</accession>
<evidence type="ECO:0000256" key="1">
    <source>
        <dbReference type="SAM" id="MobiDB-lite"/>
    </source>
</evidence>
<comment type="caution">
    <text evidence="3">The sequence shown here is derived from an EMBL/GenBank/DDBJ whole genome shotgun (WGS) entry which is preliminary data.</text>
</comment>
<dbReference type="AlphaFoldDB" id="A0A8H7J3U9"/>
<evidence type="ECO:0000256" key="2">
    <source>
        <dbReference type="SAM" id="Phobius"/>
    </source>
</evidence>
<feature type="region of interest" description="Disordered" evidence="1">
    <location>
        <begin position="608"/>
        <end position="633"/>
    </location>
</feature>
<feature type="region of interest" description="Disordered" evidence="1">
    <location>
        <begin position="506"/>
        <end position="553"/>
    </location>
</feature>